<dbReference type="EMBL" id="BPLR01004463">
    <property type="protein sequence ID" value="GIX94995.1"/>
    <property type="molecule type" value="Genomic_DNA"/>
</dbReference>
<name>A0AAV4PEK9_CAEEX</name>
<keyword evidence="3" id="KW-1185">Reference proteome</keyword>
<comment type="caution">
    <text evidence="2">The sequence shown here is derived from an EMBL/GenBank/DDBJ whole genome shotgun (WGS) entry which is preliminary data.</text>
</comment>
<reference evidence="2 3" key="1">
    <citation type="submission" date="2021-06" db="EMBL/GenBank/DDBJ databases">
        <title>Caerostris extrusa draft genome.</title>
        <authorList>
            <person name="Kono N."/>
            <person name="Arakawa K."/>
        </authorList>
    </citation>
    <scope>NUCLEOTIDE SEQUENCE [LARGE SCALE GENOMIC DNA]</scope>
</reference>
<proteinExistence type="predicted"/>
<dbReference type="Proteomes" id="UP001054945">
    <property type="component" value="Unassembled WGS sequence"/>
</dbReference>
<sequence>MIYRERQPPCDQQGWTRKKSVQISSTLKDIRNDFMLLNRFEPFSKDGKGCRGGQNQFQQACSPNEISSRKITPPPTFLFPTLRFSHQFFPTPCHLLIPPYRTTRRSCNRIECQNEPSPGKKGRSRTRGRMSPNKILIARGGWMKGESAVSSHPRPSYL</sequence>
<evidence type="ECO:0000313" key="3">
    <source>
        <dbReference type="Proteomes" id="UP001054945"/>
    </source>
</evidence>
<organism evidence="2 3">
    <name type="scientific">Caerostris extrusa</name>
    <name type="common">Bark spider</name>
    <name type="synonym">Caerostris bankana</name>
    <dbReference type="NCBI Taxonomy" id="172846"/>
    <lineage>
        <taxon>Eukaryota</taxon>
        <taxon>Metazoa</taxon>
        <taxon>Ecdysozoa</taxon>
        <taxon>Arthropoda</taxon>
        <taxon>Chelicerata</taxon>
        <taxon>Arachnida</taxon>
        <taxon>Araneae</taxon>
        <taxon>Araneomorphae</taxon>
        <taxon>Entelegynae</taxon>
        <taxon>Araneoidea</taxon>
        <taxon>Araneidae</taxon>
        <taxon>Caerostris</taxon>
    </lineage>
</organism>
<evidence type="ECO:0000256" key="1">
    <source>
        <dbReference type="SAM" id="MobiDB-lite"/>
    </source>
</evidence>
<evidence type="ECO:0000313" key="2">
    <source>
        <dbReference type="EMBL" id="GIX94995.1"/>
    </source>
</evidence>
<dbReference type="AlphaFoldDB" id="A0AAV4PEK9"/>
<accession>A0AAV4PEK9</accession>
<protein>
    <submittedName>
        <fullName evidence="2">Uncharacterized protein</fullName>
    </submittedName>
</protein>
<gene>
    <name evidence="2" type="ORF">CEXT_442601</name>
</gene>
<feature type="region of interest" description="Disordered" evidence="1">
    <location>
        <begin position="111"/>
        <end position="131"/>
    </location>
</feature>